<dbReference type="AlphaFoldDB" id="A2YFD3"/>
<keyword evidence="5" id="KW-0539">Nucleus</keyword>
<dbReference type="CDD" id="cd00018">
    <property type="entry name" value="AP2"/>
    <property type="match status" value="1"/>
</dbReference>
<evidence type="ECO:0000256" key="3">
    <source>
        <dbReference type="ARBA" id="ARBA00023125"/>
    </source>
</evidence>
<dbReference type="PROSITE" id="PS51032">
    <property type="entry name" value="AP2_ERF"/>
    <property type="match status" value="1"/>
</dbReference>
<sequence length="419" mass="43545">MGRPVKQKTTTWLVELLREYCQRAAAQATAGNGAVAAAAAVEGEINTDGLAALAAEAEGFAAAAAAAVEGEINTEGLAALAAEAEGFAAANGEGWVGRPSRERERVSTGRRLWRGEEGLTAELRWRRRGSTGGRGRGRGGSTRRRSASATRTGVKERVWLGTFGTAEEAAWAYDTAATVIHGDKATTNFPRAPLRPATTPVMRSMLVFFGIAHLVRSLVPRARGPRGRGGGAGGRGRSRRRRAAAAAAPSAPTSEAPSPPPPSSALVPEPELQVQGGRGERGRGRGRGRGGGRGGRRGRGRTPARVVAEDSPMLQATTPAAAPAPAPALAPAPANQAIFQPMIIPPGGVVVAPDDFLLSAISDDEPVLPHKKPKLLGVYTPPDSPDQFVMEFFADLGDGDDILSSSFWQDPAGDGEDTQ</sequence>
<dbReference type="SUPFAM" id="SSF54171">
    <property type="entry name" value="DNA-binding domain"/>
    <property type="match status" value="1"/>
</dbReference>
<keyword evidence="3" id="KW-0238">DNA-binding</keyword>
<evidence type="ECO:0000256" key="4">
    <source>
        <dbReference type="ARBA" id="ARBA00023163"/>
    </source>
</evidence>
<evidence type="ECO:0000256" key="1">
    <source>
        <dbReference type="ARBA" id="ARBA00004123"/>
    </source>
</evidence>
<dbReference type="GO" id="GO:0003700">
    <property type="term" value="F:DNA-binding transcription factor activity"/>
    <property type="evidence" value="ECO:0007669"/>
    <property type="project" value="InterPro"/>
</dbReference>
<dbReference type="PANTHER" id="PTHR31677:SF98">
    <property type="entry name" value="ETHYLENE-RESPONSIVE TRANSCRIPTION FACTOR ERF091"/>
    <property type="match status" value="1"/>
</dbReference>
<dbReference type="EMBL" id="CM000131">
    <property type="protein sequence ID" value="EAZ01794.1"/>
    <property type="molecule type" value="Genomic_DNA"/>
</dbReference>
<dbReference type="Gene3D" id="3.30.730.10">
    <property type="entry name" value="AP2/ERF domain"/>
    <property type="match status" value="1"/>
</dbReference>
<proteinExistence type="predicted"/>
<feature type="region of interest" description="Disordered" evidence="6">
    <location>
        <begin position="127"/>
        <end position="150"/>
    </location>
</feature>
<dbReference type="SMART" id="SM00380">
    <property type="entry name" value="AP2"/>
    <property type="match status" value="1"/>
</dbReference>
<evidence type="ECO:0000256" key="2">
    <source>
        <dbReference type="ARBA" id="ARBA00023015"/>
    </source>
</evidence>
<accession>A2YFD3</accession>
<keyword evidence="2" id="KW-0805">Transcription regulation</keyword>
<dbReference type="STRING" id="39946.A2YFD3"/>
<dbReference type="GO" id="GO:0003677">
    <property type="term" value="F:DNA binding"/>
    <property type="evidence" value="ECO:0007669"/>
    <property type="project" value="UniProtKB-KW"/>
</dbReference>
<feature type="compositionally biased region" description="Basic residues" evidence="6">
    <location>
        <begin position="127"/>
        <end position="146"/>
    </location>
</feature>
<protein>
    <recommendedName>
        <fullName evidence="7">AP2/ERF domain-containing protein</fullName>
    </recommendedName>
</protein>
<evidence type="ECO:0000259" key="7">
    <source>
        <dbReference type="PROSITE" id="PS51032"/>
    </source>
</evidence>
<dbReference type="Gramene" id="BGIOSGA023322-TA">
    <property type="protein sequence ID" value="BGIOSGA023322-PA"/>
    <property type="gene ID" value="BGIOSGA023322"/>
</dbReference>
<dbReference type="InterPro" id="IPR001471">
    <property type="entry name" value="AP2/ERF_dom"/>
</dbReference>
<evidence type="ECO:0000313" key="9">
    <source>
        <dbReference type="Proteomes" id="UP000007015"/>
    </source>
</evidence>
<dbReference type="GO" id="GO:0005634">
    <property type="term" value="C:nucleus"/>
    <property type="evidence" value="ECO:0007669"/>
    <property type="project" value="UniProtKB-SubCell"/>
</dbReference>
<dbReference type="PANTHER" id="PTHR31677">
    <property type="entry name" value="AP2 DOMAIN CLASS TRANSCRIPTION FACTOR"/>
    <property type="match status" value="1"/>
</dbReference>
<evidence type="ECO:0000313" key="8">
    <source>
        <dbReference type="EMBL" id="EAZ01794.1"/>
    </source>
</evidence>
<feature type="region of interest" description="Disordered" evidence="6">
    <location>
        <begin position="221"/>
        <end position="313"/>
    </location>
</feature>
<dbReference type="InterPro" id="IPR016177">
    <property type="entry name" value="DNA-bd_dom_sf"/>
</dbReference>
<keyword evidence="9" id="KW-1185">Reference proteome</keyword>
<dbReference type="OMA" id="QKTTTWL"/>
<feature type="compositionally biased region" description="Low complexity" evidence="6">
    <location>
        <begin position="244"/>
        <end position="256"/>
    </location>
</feature>
<organism evidence="8 9">
    <name type="scientific">Oryza sativa subsp. indica</name>
    <name type="common">Rice</name>
    <dbReference type="NCBI Taxonomy" id="39946"/>
    <lineage>
        <taxon>Eukaryota</taxon>
        <taxon>Viridiplantae</taxon>
        <taxon>Streptophyta</taxon>
        <taxon>Embryophyta</taxon>
        <taxon>Tracheophyta</taxon>
        <taxon>Spermatophyta</taxon>
        <taxon>Magnoliopsida</taxon>
        <taxon>Liliopsida</taxon>
        <taxon>Poales</taxon>
        <taxon>Poaceae</taxon>
        <taxon>BOP clade</taxon>
        <taxon>Oryzoideae</taxon>
        <taxon>Oryzeae</taxon>
        <taxon>Oryzinae</taxon>
        <taxon>Oryza</taxon>
        <taxon>Oryza sativa</taxon>
    </lineage>
</organism>
<feature type="compositionally biased region" description="Basic residues" evidence="6">
    <location>
        <begin position="284"/>
        <end position="302"/>
    </location>
</feature>
<gene>
    <name evidence="8" type="ORF">OsI_23819</name>
</gene>
<dbReference type="Proteomes" id="UP000007015">
    <property type="component" value="Chromosome 6"/>
</dbReference>
<dbReference type="HOGENOM" id="CLU_704730_0_0_1"/>
<name>A2YFD3_ORYSI</name>
<reference evidence="8 9" key="1">
    <citation type="journal article" date="2005" name="PLoS Biol.">
        <title>The genomes of Oryza sativa: a history of duplications.</title>
        <authorList>
            <person name="Yu J."/>
            <person name="Wang J."/>
            <person name="Lin W."/>
            <person name="Li S."/>
            <person name="Li H."/>
            <person name="Zhou J."/>
            <person name="Ni P."/>
            <person name="Dong W."/>
            <person name="Hu S."/>
            <person name="Zeng C."/>
            <person name="Zhang J."/>
            <person name="Zhang Y."/>
            <person name="Li R."/>
            <person name="Xu Z."/>
            <person name="Li S."/>
            <person name="Li X."/>
            <person name="Zheng H."/>
            <person name="Cong L."/>
            <person name="Lin L."/>
            <person name="Yin J."/>
            <person name="Geng J."/>
            <person name="Li G."/>
            <person name="Shi J."/>
            <person name="Liu J."/>
            <person name="Lv H."/>
            <person name="Li J."/>
            <person name="Wang J."/>
            <person name="Deng Y."/>
            <person name="Ran L."/>
            <person name="Shi X."/>
            <person name="Wang X."/>
            <person name="Wu Q."/>
            <person name="Li C."/>
            <person name="Ren X."/>
            <person name="Wang J."/>
            <person name="Wang X."/>
            <person name="Li D."/>
            <person name="Liu D."/>
            <person name="Zhang X."/>
            <person name="Ji Z."/>
            <person name="Zhao W."/>
            <person name="Sun Y."/>
            <person name="Zhang Z."/>
            <person name="Bao J."/>
            <person name="Han Y."/>
            <person name="Dong L."/>
            <person name="Ji J."/>
            <person name="Chen P."/>
            <person name="Wu S."/>
            <person name="Liu J."/>
            <person name="Xiao Y."/>
            <person name="Bu D."/>
            <person name="Tan J."/>
            <person name="Yang L."/>
            <person name="Ye C."/>
            <person name="Zhang J."/>
            <person name="Xu J."/>
            <person name="Zhou Y."/>
            <person name="Yu Y."/>
            <person name="Zhang B."/>
            <person name="Zhuang S."/>
            <person name="Wei H."/>
            <person name="Liu B."/>
            <person name="Lei M."/>
            <person name="Yu H."/>
            <person name="Li Y."/>
            <person name="Xu H."/>
            <person name="Wei S."/>
            <person name="He X."/>
            <person name="Fang L."/>
            <person name="Zhang Z."/>
            <person name="Zhang Y."/>
            <person name="Huang X."/>
            <person name="Su Z."/>
            <person name="Tong W."/>
            <person name="Li J."/>
            <person name="Tong Z."/>
            <person name="Li S."/>
            <person name="Ye J."/>
            <person name="Wang L."/>
            <person name="Fang L."/>
            <person name="Lei T."/>
            <person name="Chen C."/>
            <person name="Chen H."/>
            <person name="Xu Z."/>
            <person name="Li H."/>
            <person name="Huang H."/>
            <person name="Zhang F."/>
            <person name="Xu H."/>
            <person name="Li N."/>
            <person name="Zhao C."/>
            <person name="Li S."/>
            <person name="Dong L."/>
            <person name="Huang Y."/>
            <person name="Li L."/>
            <person name="Xi Y."/>
            <person name="Qi Q."/>
            <person name="Li W."/>
            <person name="Zhang B."/>
            <person name="Hu W."/>
            <person name="Zhang Y."/>
            <person name="Tian X."/>
            <person name="Jiao Y."/>
            <person name="Liang X."/>
            <person name="Jin J."/>
            <person name="Gao L."/>
            <person name="Zheng W."/>
            <person name="Hao B."/>
            <person name="Liu S."/>
            <person name="Wang W."/>
            <person name="Yuan L."/>
            <person name="Cao M."/>
            <person name="McDermott J."/>
            <person name="Samudrala R."/>
            <person name="Wang J."/>
            <person name="Wong G.K."/>
            <person name="Yang H."/>
        </authorList>
    </citation>
    <scope>NUCLEOTIDE SEQUENCE [LARGE SCALE GENOMIC DNA]</scope>
    <source>
        <strain evidence="9">cv. 93-11</strain>
    </source>
</reference>
<keyword evidence="4" id="KW-0804">Transcription</keyword>
<comment type="subcellular location">
    <subcellularLocation>
        <location evidence="1">Nucleus</location>
    </subcellularLocation>
</comment>
<feature type="domain" description="AP2/ERF" evidence="7">
    <location>
        <begin position="112"/>
        <end position="190"/>
    </location>
</feature>
<evidence type="ECO:0000256" key="6">
    <source>
        <dbReference type="SAM" id="MobiDB-lite"/>
    </source>
</evidence>
<dbReference type="InterPro" id="IPR036955">
    <property type="entry name" value="AP2/ERF_dom_sf"/>
</dbReference>
<evidence type="ECO:0000256" key="5">
    <source>
        <dbReference type="ARBA" id="ARBA00023242"/>
    </source>
</evidence>